<organism evidence="2 3">
    <name type="scientific">Psilocybe cf. subviscida</name>
    <dbReference type="NCBI Taxonomy" id="2480587"/>
    <lineage>
        <taxon>Eukaryota</taxon>
        <taxon>Fungi</taxon>
        <taxon>Dikarya</taxon>
        <taxon>Basidiomycota</taxon>
        <taxon>Agaricomycotina</taxon>
        <taxon>Agaricomycetes</taxon>
        <taxon>Agaricomycetidae</taxon>
        <taxon>Agaricales</taxon>
        <taxon>Agaricineae</taxon>
        <taxon>Strophariaceae</taxon>
        <taxon>Psilocybe</taxon>
    </lineage>
</organism>
<dbReference type="InterPro" id="IPR011333">
    <property type="entry name" value="SKP1/BTB/POZ_sf"/>
</dbReference>
<dbReference type="InterPro" id="IPR000210">
    <property type="entry name" value="BTB/POZ_dom"/>
</dbReference>
<gene>
    <name evidence="2" type="ORF">D9619_012543</name>
</gene>
<dbReference type="PROSITE" id="PS50097">
    <property type="entry name" value="BTB"/>
    <property type="match status" value="1"/>
</dbReference>
<dbReference type="AlphaFoldDB" id="A0A8H5B877"/>
<evidence type="ECO:0000313" key="2">
    <source>
        <dbReference type="EMBL" id="KAF5317753.1"/>
    </source>
</evidence>
<sequence length="357" mass="40685">MSIPARSTRPPTENSASSATAAHRGYLYFEGCVRSPQFWHDGGDTLVCVKATLYRVHRVLLATHSTLFKDDAIGHMATGEPFMDMTVFVPPWDDLREWEHILGFVYNPGRFKKWVEYQRLNELFSLMCTSKALKFETILNLCAERLEMELPTTLDAFDAAYAITRHGSILKATSCISNKAQLFHAINLCVELDCKRALACAYVLALMEASREEFRNGVEMPGGSHIELHAEAQSALLIGDCIFFPRLLNEFSGTLLLDKYCRPHCIFAACQDASEEQEARLRALISHPMSNGDMVAQRRLVFAQYWKGGWLEDVFEDMRYSCSESMKAHVSEQRRRSWEQIPWLFGLGDSWEDLGRM</sequence>
<dbReference type="Proteomes" id="UP000567179">
    <property type="component" value="Unassembled WGS sequence"/>
</dbReference>
<keyword evidence="3" id="KW-1185">Reference proteome</keyword>
<dbReference type="OrthoDB" id="3044562at2759"/>
<comment type="caution">
    <text evidence="2">The sequence shown here is derived from an EMBL/GenBank/DDBJ whole genome shotgun (WGS) entry which is preliminary data.</text>
</comment>
<protein>
    <recommendedName>
        <fullName evidence="1">BTB domain-containing protein</fullName>
    </recommendedName>
</protein>
<evidence type="ECO:0000259" key="1">
    <source>
        <dbReference type="PROSITE" id="PS50097"/>
    </source>
</evidence>
<reference evidence="2 3" key="1">
    <citation type="journal article" date="2020" name="ISME J.">
        <title>Uncovering the hidden diversity of litter-decomposition mechanisms in mushroom-forming fungi.</title>
        <authorList>
            <person name="Floudas D."/>
            <person name="Bentzer J."/>
            <person name="Ahren D."/>
            <person name="Johansson T."/>
            <person name="Persson P."/>
            <person name="Tunlid A."/>
        </authorList>
    </citation>
    <scope>NUCLEOTIDE SEQUENCE [LARGE SCALE GENOMIC DNA]</scope>
    <source>
        <strain evidence="2 3">CBS 101986</strain>
    </source>
</reference>
<proteinExistence type="predicted"/>
<name>A0A8H5B877_9AGAR</name>
<dbReference type="SUPFAM" id="SSF54695">
    <property type="entry name" value="POZ domain"/>
    <property type="match status" value="1"/>
</dbReference>
<feature type="domain" description="BTB" evidence="1">
    <location>
        <begin position="43"/>
        <end position="107"/>
    </location>
</feature>
<dbReference type="Gene3D" id="3.30.710.10">
    <property type="entry name" value="Potassium Channel Kv1.1, Chain A"/>
    <property type="match status" value="1"/>
</dbReference>
<evidence type="ECO:0000313" key="3">
    <source>
        <dbReference type="Proteomes" id="UP000567179"/>
    </source>
</evidence>
<accession>A0A8H5B877</accession>
<dbReference type="EMBL" id="JAACJJ010000032">
    <property type="protein sequence ID" value="KAF5317753.1"/>
    <property type="molecule type" value="Genomic_DNA"/>
</dbReference>